<feature type="region of interest" description="Disordered" evidence="1">
    <location>
        <begin position="1"/>
        <end position="55"/>
    </location>
</feature>
<dbReference type="EMBL" id="JABBXF010000008">
    <property type="protein sequence ID" value="NVK77070.1"/>
    <property type="molecule type" value="Genomic_DNA"/>
</dbReference>
<comment type="caution">
    <text evidence="2">The sequence shown here is derived from an EMBL/GenBank/DDBJ whole genome shotgun (WGS) entry which is preliminary data.</text>
</comment>
<name>A0A7Y7E5Q9_STRMO</name>
<organism evidence="2 3">
    <name type="scientific">Streptomyces morookaense</name>
    <name type="common">Streptoverticillium morookaense</name>
    <dbReference type="NCBI Taxonomy" id="1970"/>
    <lineage>
        <taxon>Bacteria</taxon>
        <taxon>Bacillati</taxon>
        <taxon>Actinomycetota</taxon>
        <taxon>Actinomycetes</taxon>
        <taxon>Kitasatosporales</taxon>
        <taxon>Streptomycetaceae</taxon>
        <taxon>Streptomyces</taxon>
    </lineage>
</organism>
<feature type="compositionally biased region" description="Polar residues" evidence="1">
    <location>
        <begin position="33"/>
        <end position="47"/>
    </location>
</feature>
<accession>A0A7Y7E5Q9</accession>
<keyword evidence="3" id="KW-1185">Reference proteome</keyword>
<feature type="compositionally biased region" description="Low complexity" evidence="1">
    <location>
        <begin position="1"/>
        <end position="10"/>
    </location>
</feature>
<gene>
    <name evidence="2" type="ORF">HG542_05285</name>
</gene>
<sequence length="71" mass="7367">MTALTTAAAADIRAGSRSGHANNSPLVAAKHNAQATIHRQRTQSKTTAMGWGYSGGRPVRRASISSLHAAL</sequence>
<dbReference type="RefSeq" id="WP_171078847.1">
    <property type="nucleotide sequence ID" value="NZ_BNBU01000003.1"/>
</dbReference>
<dbReference type="AlphaFoldDB" id="A0A7Y7E5Q9"/>
<dbReference type="Proteomes" id="UP000587462">
    <property type="component" value="Unassembled WGS sequence"/>
</dbReference>
<proteinExistence type="predicted"/>
<protein>
    <submittedName>
        <fullName evidence="2">Uncharacterized protein</fullName>
    </submittedName>
</protein>
<evidence type="ECO:0000313" key="3">
    <source>
        <dbReference type="Proteomes" id="UP000587462"/>
    </source>
</evidence>
<reference evidence="2 3" key="1">
    <citation type="submission" date="2020-04" db="EMBL/GenBank/DDBJ databases">
        <title>Draft Genome Sequence of Streptomyces morookaense DSM 40503, an 8-azaguanine-producing strain.</title>
        <authorList>
            <person name="Qi J."/>
            <person name="Gao J.-M."/>
        </authorList>
    </citation>
    <scope>NUCLEOTIDE SEQUENCE [LARGE SCALE GENOMIC DNA]</scope>
    <source>
        <strain evidence="2 3">DSM 40503</strain>
    </source>
</reference>
<evidence type="ECO:0000313" key="2">
    <source>
        <dbReference type="EMBL" id="NVK77070.1"/>
    </source>
</evidence>
<evidence type="ECO:0000256" key="1">
    <source>
        <dbReference type="SAM" id="MobiDB-lite"/>
    </source>
</evidence>